<reference evidence="2" key="1">
    <citation type="journal article" date="2021" name="PeerJ">
        <title>Extensive microbial diversity within the chicken gut microbiome revealed by metagenomics and culture.</title>
        <authorList>
            <person name="Gilroy R."/>
            <person name="Ravi A."/>
            <person name="Getino M."/>
            <person name="Pursley I."/>
            <person name="Horton D.L."/>
            <person name="Alikhan N.F."/>
            <person name="Baker D."/>
            <person name="Gharbi K."/>
            <person name="Hall N."/>
            <person name="Watson M."/>
            <person name="Adriaenssens E.M."/>
            <person name="Foster-Nyarko E."/>
            <person name="Jarju S."/>
            <person name="Secka A."/>
            <person name="Antonio M."/>
            <person name="Oren A."/>
            <person name="Chaudhuri R.R."/>
            <person name="La Ragione R."/>
            <person name="Hildebrand F."/>
            <person name="Pallen M.J."/>
        </authorList>
    </citation>
    <scope>NUCLEOTIDE SEQUENCE</scope>
    <source>
        <strain evidence="2">ChiGjej3B3-11674</strain>
    </source>
</reference>
<proteinExistence type="predicted"/>
<keyword evidence="1" id="KW-0472">Membrane</keyword>
<reference evidence="2" key="2">
    <citation type="submission" date="2021-04" db="EMBL/GenBank/DDBJ databases">
        <authorList>
            <person name="Gilroy R."/>
        </authorList>
    </citation>
    <scope>NUCLEOTIDE SEQUENCE</scope>
    <source>
        <strain evidence="2">ChiGjej3B3-11674</strain>
    </source>
</reference>
<accession>A0A9D2R3N0</accession>
<keyword evidence="1" id="KW-0812">Transmembrane</keyword>
<protein>
    <submittedName>
        <fullName evidence="2">CvpA family protein</fullName>
    </submittedName>
</protein>
<gene>
    <name evidence="2" type="ORF">H9911_09605</name>
</gene>
<dbReference type="AlphaFoldDB" id="A0A9D2R3N0"/>
<evidence type="ECO:0000313" key="3">
    <source>
        <dbReference type="Proteomes" id="UP000823897"/>
    </source>
</evidence>
<feature type="transmembrane region" description="Helical" evidence="1">
    <location>
        <begin position="72"/>
        <end position="93"/>
    </location>
</feature>
<comment type="caution">
    <text evidence="2">The sequence shown here is derived from an EMBL/GenBank/DDBJ whole genome shotgun (WGS) entry which is preliminary data.</text>
</comment>
<sequence>MKKIRTKLLLILLVIAALGIYYYAALPPVNIHSTEFWVFLFVLGILAALIFIKRKNLSRYELKESKGLKVILGLTGLVVIVYLVGALLSSPIINAKKYQQLMTVETREFTTDIEELSFDQIPLLDKDSAELLGDRKMGSMVDMVSQFEVDSLYSQINYQDRPVRVSPLKYASLIKWFTNQGEGIPAYIKIDMATQDTELVKLDEGMKYTTSDHFNRNIYRHLRFKYPTYIFNDLSFEVDEEGIPYWICPVKKFNIGLFGGETIGRVVLCNAITGETQDYAIEDAPQWIDRAYSADLLVQLYDYYGTLKHGFFNSVLGQKDCLHTTDGYNYLAIDDDVWVYTGVTSITGDQSNVGFVLMNQRTMETRFYEVEGATEASAMSSAEGQVQNLHYTATFPLLLNISGEPTYFIALKDDAGLVKKYAMVNVQKYQIVAIGDTVSECEENYSTLMYENGIKETPEDTRDVETITARITKIAQGVVDGNSHYYIMVEGSDAIFDIPVVDFIDIIRYDVGDEVTIEYKEGEKSNTVLSVNGTEKGPSEGSEQ</sequence>
<organism evidence="2 3">
    <name type="scientific">Candidatus Mediterraneibacter tabaqchaliae</name>
    <dbReference type="NCBI Taxonomy" id="2838689"/>
    <lineage>
        <taxon>Bacteria</taxon>
        <taxon>Bacillati</taxon>
        <taxon>Bacillota</taxon>
        <taxon>Clostridia</taxon>
        <taxon>Lachnospirales</taxon>
        <taxon>Lachnospiraceae</taxon>
        <taxon>Mediterraneibacter</taxon>
    </lineage>
</organism>
<feature type="transmembrane region" description="Helical" evidence="1">
    <location>
        <begin position="7"/>
        <end position="24"/>
    </location>
</feature>
<dbReference type="EMBL" id="DWUV01000185">
    <property type="protein sequence ID" value="HJD34778.1"/>
    <property type="molecule type" value="Genomic_DNA"/>
</dbReference>
<evidence type="ECO:0000313" key="2">
    <source>
        <dbReference type="EMBL" id="HJD34778.1"/>
    </source>
</evidence>
<feature type="transmembrane region" description="Helical" evidence="1">
    <location>
        <begin position="36"/>
        <end position="52"/>
    </location>
</feature>
<evidence type="ECO:0000256" key="1">
    <source>
        <dbReference type="SAM" id="Phobius"/>
    </source>
</evidence>
<name>A0A9D2R3N0_9FIRM</name>
<dbReference type="Proteomes" id="UP000823897">
    <property type="component" value="Unassembled WGS sequence"/>
</dbReference>
<keyword evidence="1" id="KW-1133">Transmembrane helix</keyword>